<accession>A0AAW0NDU7</accession>
<protein>
    <submittedName>
        <fullName evidence="1">Uncharacterized protein</fullName>
    </submittedName>
</protein>
<dbReference type="AlphaFoldDB" id="A0AAW0NDU7"/>
<gene>
    <name evidence="1" type="ORF">WMY93_022903</name>
</gene>
<proteinExistence type="predicted"/>
<evidence type="ECO:0000313" key="1">
    <source>
        <dbReference type="EMBL" id="KAK7890940.1"/>
    </source>
</evidence>
<name>A0AAW0NDU7_9GOBI</name>
<dbReference type="Proteomes" id="UP001460270">
    <property type="component" value="Unassembled WGS sequence"/>
</dbReference>
<keyword evidence="2" id="KW-1185">Reference proteome</keyword>
<reference evidence="2" key="1">
    <citation type="submission" date="2024-04" db="EMBL/GenBank/DDBJ databases">
        <title>Salinicola lusitanus LLJ914,a marine bacterium isolated from the Okinawa Trough.</title>
        <authorList>
            <person name="Li J."/>
        </authorList>
    </citation>
    <scope>NUCLEOTIDE SEQUENCE [LARGE SCALE GENOMIC DNA]</scope>
</reference>
<evidence type="ECO:0000313" key="2">
    <source>
        <dbReference type="Proteomes" id="UP001460270"/>
    </source>
</evidence>
<dbReference type="EMBL" id="JBBPFD010000017">
    <property type="protein sequence ID" value="KAK7890940.1"/>
    <property type="molecule type" value="Genomic_DNA"/>
</dbReference>
<sequence>MASYCPRPLQAGLARDRAEPGAWIPEPEAPSAELWSKVRAKAKTCSFAVFVRPNVDTGREERAVLNSHTCVCECVLVFGWMDCRGVTRRMRLTMAFRNAMFYSFTTPLLN</sequence>
<comment type="caution">
    <text evidence="1">The sequence shown here is derived from an EMBL/GenBank/DDBJ whole genome shotgun (WGS) entry which is preliminary data.</text>
</comment>
<organism evidence="1 2">
    <name type="scientific">Mugilogobius chulae</name>
    <name type="common">yellowstripe goby</name>
    <dbReference type="NCBI Taxonomy" id="88201"/>
    <lineage>
        <taxon>Eukaryota</taxon>
        <taxon>Metazoa</taxon>
        <taxon>Chordata</taxon>
        <taxon>Craniata</taxon>
        <taxon>Vertebrata</taxon>
        <taxon>Euteleostomi</taxon>
        <taxon>Actinopterygii</taxon>
        <taxon>Neopterygii</taxon>
        <taxon>Teleostei</taxon>
        <taxon>Neoteleostei</taxon>
        <taxon>Acanthomorphata</taxon>
        <taxon>Gobiaria</taxon>
        <taxon>Gobiiformes</taxon>
        <taxon>Gobioidei</taxon>
        <taxon>Gobiidae</taxon>
        <taxon>Gobionellinae</taxon>
        <taxon>Mugilogobius</taxon>
    </lineage>
</organism>